<keyword evidence="3" id="KW-1185">Reference proteome</keyword>
<evidence type="ECO:0000313" key="3">
    <source>
        <dbReference type="Proteomes" id="UP001341840"/>
    </source>
</evidence>
<feature type="domain" description="RRM" evidence="1">
    <location>
        <begin position="39"/>
        <end position="84"/>
    </location>
</feature>
<protein>
    <recommendedName>
        <fullName evidence="1">RRM domain-containing protein</fullName>
    </recommendedName>
</protein>
<dbReference type="Pfam" id="PF00076">
    <property type="entry name" value="RRM_1"/>
    <property type="match status" value="1"/>
</dbReference>
<organism evidence="2 3">
    <name type="scientific">Stylosanthes scabra</name>
    <dbReference type="NCBI Taxonomy" id="79078"/>
    <lineage>
        <taxon>Eukaryota</taxon>
        <taxon>Viridiplantae</taxon>
        <taxon>Streptophyta</taxon>
        <taxon>Embryophyta</taxon>
        <taxon>Tracheophyta</taxon>
        <taxon>Spermatophyta</taxon>
        <taxon>Magnoliopsida</taxon>
        <taxon>eudicotyledons</taxon>
        <taxon>Gunneridae</taxon>
        <taxon>Pentapetalae</taxon>
        <taxon>rosids</taxon>
        <taxon>fabids</taxon>
        <taxon>Fabales</taxon>
        <taxon>Fabaceae</taxon>
        <taxon>Papilionoideae</taxon>
        <taxon>50 kb inversion clade</taxon>
        <taxon>dalbergioids sensu lato</taxon>
        <taxon>Dalbergieae</taxon>
        <taxon>Pterocarpus clade</taxon>
        <taxon>Stylosanthes</taxon>
    </lineage>
</organism>
<dbReference type="InterPro" id="IPR000504">
    <property type="entry name" value="RRM_dom"/>
</dbReference>
<comment type="caution">
    <text evidence="2">The sequence shown here is derived from an EMBL/GenBank/DDBJ whole genome shotgun (WGS) entry which is preliminary data.</text>
</comment>
<evidence type="ECO:0000313" key="2">
    <source>
        <dbReference type="EMBL" id="MED6125669.1"/>
    </source>
</evidence>
<sequence>MPEEGTRGRVWEDLFPEYGGKHIGMGHRIGTDEFGRHRYVKDVFVSRKIRRNSNSPFAFVRFNKYVGASEAIQRLNGRLWDERKLFITLSKFERDDGSRREANERVNIPRQAKKIVQKWVEVKKVMHTSDKTGDVHVEKKT</sequence>
<dbReference type="EMBL" id="JASCZI010031013">
    <property type="protein sequence ID" value="MED6125669.1"/>
    <property type="molecule type" value="Genomic_DNA"/>
</dbReference>
<dbReference type="Gene3D" id="3.30.70.330">
    <property type="match status" value="1"/>
</dbReference>
<dbReference type="InterPro" id="IPR012677">
    <property type="entry name" value="Nucleotide-bd_a/b_plait_sf"/>
</dbReference>
<reference evidence="2 3" key="1">
    <citation type="journal article" date="2023" name="Plants (Basel)">
        <title>Bridging the Gap: Combining Genomics and Transcriptomics Approaches to Understand Stylosanthes scabra, an Orphan Legume from the Brazilian Caatinga.</title>
        <authorList>
            <person name="Ferreira-Neto J.R.C."/>
            <person name="da Silva M.D."/>
            <person name="Binneck E."/>
            <person name="de Melo N.F."/>
            <person name="da Silva R.H."/>
            <person name="de Melo A.L.T.M."/>
            <person name="Pandolfi V."/>
            <person name="Bustamante F.O."/>
            <person name="Brasileiro-Vidal A.C."/>
            <person name="Benko-Iseppon A.M."/>
        </authorList>
    </citation>
    <scope>NUCLEOTIDE SEQUENCE [LARGE SCALE GENOMIC DNA]</scope>
    <source>
        <tissue evidence="2">Leaves</tissue>
    </source>
</reference>
<evidence type="ECO:0000259" key="1">
    <source>
        <dbReference type="Pfam" id="PF00076"/>
    </source>
</evidence>
<gene>
    <name evidence="2" type="ORF">PIB30_070810</name>
</gene>
<dbReference type="Proteomes" id="UP001341840">
    <property type="component" value="Unassembled WGS sequence"/>
</dbReference>
<name>A0ABU6RP51_9FABA</name>
<accession>A0ABU6RP51</accession>
<dbReference type="SUPFAM" id="SSF54928">
    <property type="entry name" value="RNA-binding domain, RBD"/>
    <property type="match status" value="1"/>
</dbReference>
<dbReference type="InterPro" id="IPR035979">
    <property type="entry name" value="RBD_domain_sf"/>
</dbReference>
<proteinExistence type="predicted"/>